<organism evidence="5 6">
    <name type="scientific">Caenorhabditis angaria</name>
    <dbReference type="NCBI Taxonomy" id="860376"/>
    <lineage>
        <taxon>Eukaryota</taxon>
        <taxon>Metazoa</taxon>
        <taxon>Ecdysozoa</taxon>
        <taxon>Nematoda</taxon>
        <taxon>Chromadorea</taxon>
        <taxon>Rhabditida</taxon>
        <taxon>Rhabditina</taxon>
        <taxon>Rhabditomorpha</taxon>
        <taxon>Rhabditoidea</taxon>
        <taxon>Rhabditidae</taxon>
        <taxon>Peloderinae</taxon>
        <taxon>Caenorhabditis</taxon>
    </lineage>
</organism>
<keyword evidence="3" id="KW-0472">Membrane</keyword>
<gene>
    <name evidence="5" type="ORF">CAMP_LOCUS9588</name>
</gene>
<dbReference type="Pfam" id="PF02036">
    <property type="entry name" value="SCP2"/>
    <property type="match status" value="1"/>
</dbReference>
<dbReference type="InterPro" id="IPR043202">
    <property type="entry name" value="Band-7_stomatin-like"/>
</dbReference>
<dbReference type="Gene3D" id="3.30.1050.10">
    <property type="entry name" value="SCP2 sterol-binding domain"/>
    <property type="match status" value="1"/>
</dbReference>
<accession>A0A9P1N3Z3</accession>
<dbReference type="Proteomes" id="UP001152747">
    <property type="component" value="Unassembled WGS sequence"/>
</dbReference>
<comment type="caution">
    <text evidence="5">The sequence shown here is derived from an EMBL/GenBank/DDBJ whole genome shotgun (WGS) entry which is preliminary data.</text>
</comment>
<dbReference type="Pfam" id="PF01145">
    <property type="entry name" value="Band_7"/>
    <property type="match status" value="1"/>
</dbReference>
<reference evidence="5" key="1">
    <citation type="submission" date="2022-11" db="EMBL/GenBank/DDBJ databases">
        <authorList>
            <person name="Kikuchi T."/>
        </authorList>
    </citation>
    <scope>NUCLEOTIDE SEQUENCE</scope>
    <source>
        <strain evidence="5">PS1010</strain>
    </source>
</reference>
<dbReference type="InterPro" id="IPR001972">
    <property type="entry name" value="Stomatin_HflK_fam"/>
</dbReference>
<comment type="similarity">
    <text evidence="1">Belongs to the band 7/mec-2 family.</text>
</comment>
<dbReference type="PANTHER" id="PTHR10264:SF28">
    <property type="entry name" value="BAND 7 DOMAIN-CONTAINING PROTEIN"/>
    <property type="match status" value="1"/>
</dbReference>
<dbReference type="Gene3D" id="3.30.479.30">
    <property type="entry name" value="Band 7 domain"/>
    <property type="match status" value="1"/>
</dbReference>
<dbReference type="SUPFAM" id="SSF55718">
    <property type="entry name" value="SCP-like"/>
    <property type="match status" value="1"/>
</dbReference>
<dbReference type="GO" id="GO:0009898">
    <property type="term" value="C:cytoplasmic side of plasma membrane"/>
    <property type="evidence" value="ECO:0007669"/>
    <property type="project" value="UniProtKB-ARBA"/>
</dbReference>
<evidence type="ECO:0000259" key="4">
    <source>
        <dbReference type="SMART" id="SM00244"/>
    </source>
</evidence>
<keyword evidence="3" id="KW-0812">Transmembrane</keyword>
<feature type="domain" description="Band 7" evidence="4">
    <location>
        <begin position="141"/>
        <end position="304"/>
    </location>
</feature>
<dbReference type="FunFam" id="3.30.479.30:FF:000004">
    <property type="entry name" value="Putative membrane protease family, stomatin"/>
    <property type="match status" value="1"/>
</dbReference>
<dbReference type="PANTHER" id="PTHR10264">
    <property type="entry name" value="BAND 7 PROTEIN-RELATED"/>
    <property type="match status" value="1"/>
</dbReference>
<evidence type="ECO:0000256" key="2">
    <source>
        <dbReference type="SAM" id="MobiDB-lite"/>
    </source>
</evidence>
<feature type="transmembrane region" description="Helical" evidence="3">
    <location>
        <begin position="121"/>
        <end position="143"/>
    </location>
</feature>
<dbReference type="SMART" id="SM00244">
    <property type="entry name" value="PHB"/>
    <property type="match status" value="1"/>
</dbReference>
<dbReference type="SUPFAM" id="SSF117892">
    <property type="entry name" value="Band 7/SPFH domain"/>
    <property type="match status" value="1"/>
</dbReference>
<proteinExistence type="inferred from homology"/>
<evidence type="ECO:0000256" key="3">
    <source>
        <dbReference type="SAM" id="Phobius"/>
    </source>
</evidence>
<evidence type="ECO:0000313" key="6">
    <source>
        <dbReference type="Proteomes" id="UP001152747"/>
    </source>
</evidence>
<keyword evidence="3" id="KW-1133">Transmembrane helix</keyword>
<dbReference type="OrthoDB" id="3592703at2759"/>
<feature type="region of interest" description="Disordered" evidence="2">
    <location>
        <begin position="331"/>
        <end position="364"/>
    </location>
</feature>
<name>A0A9P1N3Z3_9PELO</name>
<evidence type="ECO:0000256" key="1">
    <source>
        <dbReference type="ARBA" id="ARBA00008164"/>
    </source>
</evidence>
<protein>
    <recommendedName>
        <fullName evidence="4">Band 7 domain-containing protein</fullName>
    </recommendedName>
</protein>
<dbReference type="InterPro" id="IPR001107">
    <property type="entry name" value="Band_7"/>
</dbReference>
<dbReference type="PRINTS" id="PR00721">
    <property type="entry name" value="STOMATIN"/>
</dbReference>
<keyword evidence="6" id="KW-1185">Reference proteome</keyword>
<dbReference type="InterPro" id="IPR003033">
    <property type="entry name" value="SCP2_sterol-bd_dom"/>
</dbReference>
<dbReference type="InterPro" id="IPR036527">
    <property type="entry name" value="SCP2_sterol-bd_dom_sf"/>
</dbReference>
<dbReference type="AlphaFoldDB" id="A0A9P1N3Z3"/>
<dbReference type="EMBL" id="CANHGI010000004">
    <property type="protein sequence ID" value="CAI5446951.1"/>
    <property type="molecule type" value="Genomic_DNA"/>
</dbReference>
<dbReference type="InterPro" id="IPR036013">
    <property type="entry name" value="Band_7/SPFH_dom_sf"/>
</dbReference>
<evidence type="ECO:0000313" key="5">
    <source>
        <dbReference type="EMBL" id="CAI5446951.1"/>
    </source>
</evidence>
<sequence>MTFLSSSGAGSYRYSALRQNEPLLEDEEPADTVDMEDTVGGTVVQSEYGIEYGMPEGTFDSVFTYAPYNDLDKMGYEAPRRHGLQLGNRYANFTYTRDFAAANDDGSNSQIKLAPLTTIEFLIYAVSMLFVVFTMPLSLLFSLKFVADSEKLVVLRLGRAQKIRGPGIAWIVPCIDQTHRITTSITAFNVPPLQVITQDRGLVELGATVFLRIRDPILAVCGVQDRNKSVRTLANTMLYRYISKKRVCEITNIQDRRILAADFKDELAAFTCKFGVEVTDVEISEVKIVKEGENMGMAALNCVAKSDAGQQLWQVIKPAFEEFTKECAEENQGASTSAASGPLIDFGPPEPAPSLECGSGSDADSDAEFDLDRLISVANIAIDEHLTRLIGKVFEIRIDDDAEPICIDLKSQKGAARRGAAANADVVFEASRDEFAKIARRRVSPVTSYMHGKLRIRGNVQDAMLFKHLVDRMSDWL</sequence>